<dbReference type="EMBL" id="PDNW01000009">
    <property type="protein sequence ID" value="PLC49566.1"/>
    <property type="molecule type" value="Genomic_DNA"/>
</dbReference>
<protein>
    <recommendedName>
        <fullName evidence="3">Antitoxin Xre/MbcA/ParS-like toxin-binding domain-containing protein</fullName>
    </recommendedName>
</protein>
<evidence type="ECO:0008006" key="3">
    <source>
        <dbReference type="Google" id="ProtNLM"/>
    </source>
</evidence>
<evidence type="ECO:0000313" key="2">
    <source>
        <dbReference type="Proteomes" id="UP000234190"/>
    </source>
</evidence>
<reference evidence="1 2" key="1">
    <citation type="submission" date="2017-10" db="EMBL/GenBank/DDBJ databases">
        <title>Two draft genome sequences of Pusillimonas sp. strains isolated from a nitrate- and radionuclide-contaminated groundwater in Russia.</title>
        <authorList>
            <person name="Grouzdev D.S."/>
            <person name="Tourova T.P."/>
            <person name="Goeva M.A."/>
            <person name="Babich T.L."/>
            <person name="Sokolova D.S."/>
            <person name="Abdullin R."/>
            <person name="Poltaraus A.B."/>
            <person name="Toshchakov S.V."/>
            <person name="Nazina T.N."/>
        </authorList>
    </citation>
    <scope>NUCLEOTIDE SEQUENCE [LARGE SCALE GENOMIC DNA]</scope>
    <source>
        <strain evidence="1 2">JR1/69-3-13</strain>
    </source>
</reference>
<evidence type="ECO:0000313" key="1">
    <source>
        <dbReference type="EMBL" id="PLC49566.1"/>
    </source>
</evidence>
<dbReference type="Proteomes" id="UP000234190">
    <property type="component" value="Unassembled WGS sequence"/>
</dbReference>
<dbReference type="OrthoDB" id="111944at2"/>
<accession>A0A2N4U3H4</accession>
<organism evidence="1 2">
    <name type="scientific">Pollutimonas subterranea</name>
    <dbReference type="NCBI Taxonomy" id="2045210"/>
    <lineage>
        <taxon>Bacteria</taxon>
        <taxon>Pseudomonadati</taxon>
        <taxon>Pseudomonadota</taxon>
        <taxon>Betaproteobacteria</taxon>
        <taxon>Burkholderiales</taxon>
        <taxon>Alcaligenaceae</taxon>
        <taxon>Pollutimonas</taxon>
    </lineage>
</organism>
<name>A0A2N4U3H4_9BURK</name>
<dbReference type="RefSeq" id="WP_102074115.1">
    <property type="nucleotide sequence ID" value="NZ_PDNW01000009.1"/>
</dbReference>
<sequence>MAHDHDSIALRSSAVNIGVAIVDTARKESDRSVQRLSSSLAQESGTADIQVARYALEMRTVLNSIEEAALQTVVDATPMRRAVASRASLESRAIEIVLNATEWYSAEEIGLKRNAQAKNPHGIVSRWHSEGKLFAIEREGKRFYPAYAFDEFWQPRPVIGDVISTLEGASPFRIASWFSSDCSYLGSRRPMDLVASQPDEVVAAAMDHAVGPVHG</sequence>
<dbReference type="AlphaFoldDB" id="A0A2N4U3H4"/>
<proteinExistence type="predicted"/>
<keyword evidence="2" id="KW-1185">Reference proteome</keyword>
<comment type="caution">
    <text evidence="1">The sequence shown here is derived from an EMBL/GenBank/DDBJ whole genome shotgun (WGS) entry which is preliminary data.</text>
</comment>
<gene>
    <name evidence="1" type="ORF">CR159_11530</name>
</gene>